<proteinExistence type="inferred from homology"/>
<evidence type="ECO:0000256" key="1">
    <source>
        <dbReference type="ARBA" id="ARBA00001974"/>
    </source>
</evidence>
<dbReference type="InterPro" id="IPR006076">
    <property type="entry name" value="FAD-dep_OxRdtase"/>
</dbReference>
<dbReference type="GO" id="GO:0046168">
    <property type="term" value="P:glycerol-3-phosphate catabolic process"/>
    <property type="evidence" value="ECO:0007669"/>
    <property type="project" value="TreeGrafter"/>
</dbReference>
<dbReference type="RefSeq" id="WP_146920176.1">
    <property type="nucleotide sequence ID" value="NZ_CP042430.1"/>
</dbReference>
<keyword evidence="11" id="KW-1185">Reference proteome</keyword>
<keyword evidence="6 7" id="KW-0560">Oxidoreductase</keyword>
<evidence type="ECO:0000259" key="8">
    <source>
        <dbReference type="Pfam" id="PF01266"/>
    </source>
</evidence>
<dbReference type="EC" id="1.1.5.3" evidence="7"/>
<organism evidence="10 11">
    <name type="scientific">Baekduia soli</name>
    <dbReference type="NCBI Taxonomy" id="496014"/>
    <lineage>
        <taxon>Bacteria</taxon>
        <taxon>Bacillati</taxon>
        <taxon>Actinomycetota</taxon>
        <taxon>Thermoleophilia</taxon>
        <taxon>Solirubrobacterales</taxon>
        <taxon>Baekduiaceae</taxon>
        <taxon>Baekduia</taxon>
    </lineage>
</organism>
<dbReference type="InterPro" id="IPR038299">
    <property type="entry name" value="DAO_C_sf"/>
</dbReference>
<dbReference type="PROSITE" id="PS51257">
    <property type="entry name" value="PROKAR_LIPOPROTEIN"/>
    <property type="match status" value="1"/>
</dbReference>
<dbReference type="InterPro" id="IPR036188">
    <property type="entry name" value="FAD/NAD-bd_sf"/>
</dbReference>
<comment type="similarity">
    <text evidence="2 7">Belongs to the FAD-dependent glycerol-3-phosphate dehydrogenase family.</text>
</comment>
<evidence type="ECO:0000313" key="11">
    <source>
        <dbReference type="Proteomes" id="UP000321805"/>
    </source>
</evidence>
<dbReference type="Gene3D" id="3.30.9.10">
    <property type="entry name" value="D-Amino Acid Oxidase, subunit A, domain 2"/>
    <property type="match status" value="1"/>
</dbReference>
<evidence type="ECO:0000256" key="5">
    <source>
        <dbReference type="ARBA" id="ARBA00022827"/>
    </source>
</evidence>
<evidence type="ECO:0000256" key="6">
    <source>
        <dbReference type="ARBA" id="ARBA00023002"/>
    </source>
</evidence>
<protein>
    <recommendedName>
        <fullName evidence="7">Glycerol-3-phosphate dehydrogenase</fullName>
        <ecNumber evidence="7">1.1.5.3</ecNumber>
    </recommendedName>
</protein>
<dbReference type="Gene3D" id="3.50.50.60">
    <property type="entry name" value="FAD/NAD(P)-binding domain"/>
    <property type="match status" value="1"/>
</dbReference>
<dbReference type="AlphaFoldDB" id="A0A5B8U6A1"/>
<keyword evidence="4" id="KW-0319">Glycerol metabolism</keyword>
<dbReference type="Pfam" id="PF01266">
    <property type="entry name" value="DAO"/>
    <property type="match status" value="1"/>
</dbReference>
<dbReference type="OrthoDB" id="9766796at2"/>
<dbReference type="PRINTS" id="PR01001">
    <property type="entry name" value="FADG3PDH"/>
</dbReference>
<evidence type="ECO:0000256" key="2">
    <source>
        <dbReference type="ARBA" id="ARBA00007330"/>
    </source>
</evidence>
<dbReference type="SUPFAM" id="SSF51905">
    <property type="entry name" value="FAD/NAD(P)-binding domain"/>
    <property type="match status" value="1"/>
</dbReference>
<dbReference type="PANTHER" id="PTHR11985">
    <property type="entry name" value="GLYCEROL-3-PHOSPHATE DEHYDROGENASE"/>
    <property type="match status" value="1"/>
</dbReference>
<comment type="cofactor">
    <cofactor evidence="1 7">
        <name>FAD</name>
        <dbReference type="ChEBI" id="CHEBI:57692"/>
    </cofactor>
</comment>
<dbReference type="Pfam" id="PF16901">
    <property type="entry name" value="DAO_C"/>
    <property type="match status" value="1"/>
</dbReference>
<dbReference type="GO" id="GO:0006071">
    <property type="term" value="P:glycerol metabolic process"/>
    <property type="evidence" value="ECO:0007669"/>
    <property type="project" value="UniProtKB-KW"/>
</dbReference>
<feature type="domain" description="FAD dependent oxidoreductase" evidence="8">
    <location>
        <begin position="17"/>
        <end position="364"/>
    </location>
</feature>
<accession>A0A5B8U6A1</accession>
<dbReference type="KEGG" id="bsol:FSW04_13780"/>
<evidence type="ECO:0000256" key="7">
    <source>
        <dbReference type="RuleBase" id="RU361217"/>
    </source>
</evidence>
<comment type="catalytic activity">
    <reaction evidence="7">
        <text>a quinone + sn-glycerol 3-phosphate = dihydroxyacetone phosphate + a quinol</text>
        <dbReference type="Rhea" id="RHEA:18977"/>
        <dbReference type="ChEBI" id="CHEBI:24646"/>
        <dbReference type="ChEBI" id="CHEBI:57597"/>
        <dbReference type="ChEBI" id="CHEBI:57642"/>
        <dbReference type="ChEBI" id="CHEBI:132124"/>
        <dbReference type="EC" id="1.1.5.3"/>
    </reaction>
</comment>
<keyword evidence="5" id="KW-0274">FAD</keyword>
<dbReference type="Gene3D" id="1.10.8.870">
    <property type="entry name" value="Alpha-glycerophosphate oxidase, cap domain"/>
    <property type="match status" value="1"/>
</dbReference>
<keyword evidence="3 7" id="KW-0285">Flavoprotein</keyword>
<dbReference type="Proteomes" id="UP000321805">
    <property type="component" value="Chromosome"/>
</dbReference>
<dbReference type="GO" id="GO:0004368">
    <property type="term" value="F:glycerol-3-phosphate dehydrogenase (quinone) activity"/>
    <property type="evidence" value="ECO:0007669"/>
    <property type="project" value="UniProtKB-EC"/>
</dbReference>
<dbReference type="EMBL" id="CP042430">
    <property type="protein sequence ID" value="QEC48530.1"/>
    <property type="molecule type" value="Genomic_DNA"/>
</dbReference>
<gene>
    <name evidence="10" type="ORF">FSW04_13780</name>
</gene>
<reference evidence="10 11" key="1">
    <citation type="journal article" date="2018" name="J. Microbiol.">
        <title>Baekduia soli gen. nov., sp. nov., a novel bacterium isolated from the soil of Baekdu Mountain and proposal of a novel family name, Baekduiaceae fam. nov.</title>
        <authorList>
            <person name="An D.S."/>
            <person name="Siddiqi M.Z."/>
            <person name="Kim K.H."/>
            <person name="Yu H.S."/>
            <person name="Im W.T."/>
        </authorList>
    </citation>
    <scope>NUCLEOTIDE SEQUENCE [LARGE SCALE GENOMIC DNA]</scope>
    <source>
        <strain evidence="10 11">BR7-21</strain>
    </source>
</reference>
<feature type="domain" description="Alpha-glycerophosphate oxidase C-terminal" evidence="9">
    <location>
        <begin position="416"/>
        <end position="537"/>
    </location>
</feature>
<dbReference type="PROSITE" id="PS00977">
    <property type="entry name" value="FAD_G3PDH_1"/>
    <property type="match status" value="1"/>
</dbReference>
<evidence type="ECO:0000313" key="10">
    <source>
        <dbReference type="EMBL" id="QEC48530.1"/>
    </source>
</evidence>
<evidence type="ECO:0000256" key="4">
    <source>
        <dbReference type="ARBA" id="ARBA00022798"/>
    </source>
</evidence>
<evidence type="ECO:0000259" key="9">
    <source>
        <dbReference type="Pfam" id="PF16901"/>
    </source>
</evidence>
<dbReference type="InterPro" id="IPR000447">
    <property type="entry name" value="G3P_DH_FAD-dep"/>
</dbReference>
<dbReference type="InterPro" id="IPR031656">
    <property type="entry name" value="DAO_C"/>
</dbReference>
<dbReference type="PANTHER" id="PTHR11985:SF35">
    <property type="entry name" value="ANAEROBIC GLYCEROL-3-PHOSPHATE DEHYDROGENASE SUBUNIT A"/>
    <property type="match status" value="1"/>
</dbReference>
<sequence length="557" mass="59229">MIARSDAVVALAAETFDVVVVGGGITGAGCALDAATRGFSVALVERHDYASGTSSRSSKLVHGGLRYLQNFDLGLVREALLERQIMVALAPHLVRPLPLIVPAFDGARPDRLMGVGLNLYDVMSVDRLRSPLRRGRGRAAADAMTSWSPDRHRVIDAAEVAEGLPALAGRAPTSGYQFYDCQTDDSRLVLTVLAEAERFGAVCANGLLVTELVENGGRARGVRVRDDATGEAFTVRADNVINATGVWADRLRPEELHDEAEVPVIRPSRGTHVTFRREDLPLNAGAIVPAGGGRFIFALPWLGGSLVGTTDRDHDTPDLDHVRPAQEDVAYLLDAVNAFFATELTSSDITGAFAGVRPLISSGDQGKSVDISRKAELYETSSGMVTITGGKLTTWRRMAKMAVDRLVERDARDAPCRTAEIPLGQAVAPDDLVRVEGVAADAYAALADRYGHGAHDVLAVAAQRGELAQPIVAGRPDLLAEAVHAARREQARTVGDVLLRRTRLGLLAARDVTADGGAAARRVAAAMAADRGWDAAEQERQASAFLDEARAEGLVPA</sequence>
<evidence type="ECO:0000256" key="3">
    <source>
        <dbReference type="ARBA" id="ARBA00022630"/>
    </source>
</evidence>
<name>A0A5B8U6A1_9ACTN</name>
<dbReference type="GO" id="GO:0009331">
    <property type="term" value="C:glycerol-3-phosphate dehydrogenase (FAD) complex"/>
    <property type="evidence" value="ECO:0007669"/>
    <property type="project" value="UniProtKB-UniRule"/>
</dbReference>